<dbReference type="RefSeq" id="WP_068719442.1">
    <property type="nucleotide sequence ID" value="NZ_LWDV01000010.1"/>
</dbReference>
<dbReference type="SMART" id="SM00876">
    <property type="entry name" value="BATS"/>
    <property type="match status" value="1"/>
</dbReference>
<evidence type="ECO:0000256" key="2">
    <source>
        <dbReference type="ARBA" id="ARBA00022485"/>
    </source>
</evidence>
<dbReference type="CDD" id="cd01335">
    <property type="entry name" value="Radical_SAM"/>
    <property type="match status" value="1"/>
</dbReference>
<feature type="domain" description="Radical SAM core" evidence="7">
    <location>
        <begin position="68"/>
        <end position="286"/>
    </location>
</feature>
<dbReference type="InterPro" id="IPR012726">
    <property type="entry name" value="ThiH"/>
</dbReference>
<dbReference type="SFLD" id="SFLDS00029">
    <property type="entry name" value="Radical_SAM"/>
    <property type="match status" value="1"/>
</dbReference>
<evidence type="ECO:0000256" key="1">
    <source>
        <dbReference type="ARBA" id="ARBA00001966"/>
    </source>
</evidence>
<dbReference type="SFLD" id="SFLDG01060">
    <property type="entry name" value="BATS_domain_containing"/>
    <property type="match status" value="1"/>
</dbReference>
<dbReference type="GO" id="GO:0003824">
    <property type="term" value="F:catalytic activity"/>
    <property type="evidence" value="ECO:0007669"/>
    <property type="project" value="InterPro"/>
</dbReference>
<accession>A0A1C0A5V6</accession>
<dbReference type="GO" id="GO:0051539">
    <property type="term" value="F:4 iron, 4 sulfur cluster binding"/>
    <property type="evidence" value="ECO:0007669"/>
    <property type="project" value="UniProtKB-KW"/>
</dbReference>
<dbReference type="EMBL" id="LWDV01000010">
    <property type="protein sequence ID" value="OCL25530.1"/>
    <property type="molecule type" value="Genomic_DNA"/>
</dbReference>
<dbReference type="PANTHER" id="PTHR43583">
    <property type="entry name" value="2-IMINOACETATE SYNTHASE"/>
    <property type="match status" value="1"/>
</dbReference>
<dbReference type="GO" id="GO:0005506">
    <property type="term" value="F:iron ion binding"/>
    <property type="evidence" value="ECO:0007669"/>
    <property type="project" value="InterPro"/>
</dbReference>
<dbReference type="InterPro" id="IPR058240">
    <property type="entry name" value="rSAM_sf"/>
</dbReference>
<dbReference type="Pfam" id="PF04055">
    <property type="entry name" value="Radical_SAM"/>
    <property type="match status" value="1"/>
</dbReference>
<dbReference type="Proteomes" id="UP000093514">
    <property type="component" value="Unassembled WGS sequence"/>
</dbReference>
<keyword evidence="5" id="KW-0408">Iron</keyword>
<dbReference type="NCBIfam" id="TIGR02351">
    <property type="entry name" value="thiH"/>
    <property type="match status" value="1"/>
</dbReference>
<reference evidence="9" key="1">
    <citation type="submission" date="2016-07" db="EMBL/GenBank/DDBJ databases">
        <authorList>
            <person name="Florea S."/>
            <person name="Webb J.S."/>
            <person name="Jaromczyk J."/>
            <person name="Schardl C.L."/>
        </authorList>
    </citation>
    <scope>NUCLEOTIDE SEQUENCE [LARGE SCALE GENOMIC DNA]</scope>
    <source>
        <strain evidence="9">Z6</strain>
    </source>
</reference>
<dbReference type="InterPro" id="IPR007197">
    <property type="entry name" value="rSAM"/>
</dbReference>
<evidence type="ECO:0000256" key="6">
    <source>
        <dbReference type="ARBA" id="ARBA00023014"/>
    </source>
</evidence>
<comment type="cofactor">
    <cofactor evidence="1">
        <name>[4Fe-4S] cluster</name>
        <dbReference type="ChEBI" id="CHEBI:49883"/>
    </cofactor>
</comment>
<reference evidence="8 9" key="2">
    <citation type="submission" date="2016-08" db="EMBL/GenBank/DDBJ databases">
        <title>Orenia metallireducens sp. nov. strain Z6, a Novel Metal-reducing Firmicute from the Deep Subsurface.</title>
        <authorList>
            <person name="Maxim B.I."/>
            <person name="Kenneth K."/>
            <person name="Flynn T.M."/>
            <person name="Oloughlin E.J."/>
            <person name="Locke R.A."/>
            <person name="Weber J.R."/>
            <person name="Egan S.M."/>
            <person name="Mackie R.I."/>
            <person name="Cann I.K."/>
        </authorList>
    </citation>
    <scope>NUCLEOTIDE SEQUENCE [LARGE SCALE GENOMIC DNA]</scope>
    <source>
        <strain evidence="8 9">Z6</strain>
    </source>
</reference>
<evidence type="ECO:0000256" key="5">
    <source>
        <dbReference type="ARBA" id="ARBA00023004"/>
    </source>
</evidence>
<evidence type="ECO:0000313" key="8">
    <source>
        <dbReference type="EMBL" id="OCL25530.1"/>
    </source>
</evidence>
<dbReference type="Pfam" id="PF06968">
    <property type="entry name" value="BATS"/>
    <property type="match status" value="1"/>
</dbReference>
<dbReference type="PROSITE" id="PS51918">
    <property type="entry name" value="RADICAL_SAM"/>
    <property type="match status" value="1"/>
</dbReference>
<dbReference type="OrthoDB" id="9801120at2"/>
<dbReference type="InterPro" id="IPR013785">
    <property type="entry name" value="Aldolase_TIM"/>
</dbReference>
<keyword evidence="6" id="KW-0411">Iron-sulfur</keyword>
<evidence type="ECO:0000259" key="7">
    <source>
        <dbReference type="PROSITE" id="PS51918"/>
    </source>
</evidence>
<dbReference type="SFLD" id="SFLDF00301">
    <property type="entry name" value="2-iminoacetate_synthase_(ThiH)"/>
    <property type="match status" value="1"/>
</dbReference>
<dbReference type="PANTHER" id="PTHR43583:SF1">
    <property type="entry name" value="2-IMINOACETATE SYNTHASE"/>
    <property type="match status" value="1"/>
</dbReference>
<proteinExistence type="predicted"/>
<keyword evidence="2" id="KW-0004">4Fe-4S</keyword>
<sequence length="366" mass="42030">MSFYEEYKRVKNIDFYSFFAQVTKYDVEKVLAKDRLREEDFLVLLSPVASDYLEEMAQKAHKLTVQNFGKVIFLYVPLYLANYCVNQCAYCGFSVKNGFKRNKLTINQVEEEAKAIMDKGIKDLVVLTGESRKHSPVSYIKDSIKILTEYFSSIAIEVYPMKTEEYKELVEAGVDGLTIYQEAYNEEIYDEVHITGPKKNYRFRLDAPERGCQAGMRRVNIGPLLGLDDWRKEAFFAGLHANYLQNNYMDTEISLSLPRLRPHLGSFQSNSIVDDLALVQIILAYRLFLPRVGISLSTRESDKLRDNLLPLGITKMSAESSTAVGGYAKDKGVKQFDISDERTVAEIKELLLNRGYQPVFKDWQQL</sequence>
<keyword evidence="3" id="KW-0949">S-adenosyl-L-methionine</keyword>
<organism evidence="8 9">
    <name type="scientific">Orenia metallireducens</name>
    <dbReference type="NCBI Taxonomy" id="1413210"/>
    <lineage>
        <taxon>Bacteria</taxon>
        <taxon>Bacillati</taxon>
        <taxon>Bacillota</taxon>
        <taxon>Clostridia</taxon>
        <taxon>Halanaerobiales</taxon>
        <taxon>Halobacteroidaceae</taxon>
        <taxon>Orenia</taxon>
    </lineage>
</organism>
<keyword evidence="9" id="KW-1185">Reference proteome</keyword>
<dbReference type="SFLD" id="SFLDG01081">
    <property type="entry name" value="cleavage_of_the_Ca-Cb_bond_in"/>
    <property type="match status" value="1"/>
</dbReference>
<dbReference type="SUPFAM" id="SSF102114">
    <property type="entry name" value="Radical SAM enzymes"/>
    <property type="match status" value="1"/>
</dbReference>
<dbReference type="GO" id="GO:0009228">
    <property type="term" value="P:thiamine biosynthetic process"/>
    <property type="evidence" value="ECO:0007669"/>
    <property type="project" value="InterPro"/>
</dbReference>
<dbReference type="Gene3D" id="3.20.20.70">
    <property type="entry name" value="Aldolase class I"/>
    <property type="match status" value="1"/>
</dbReference>
<dbReference type="InterPro" id="IPR034428">
    <property type="entry name" value="ThiH/NoCL/HydG-like"/>
</dbReference>
<evidence type="ECO:0000313" key="9">
    <source>
        <dbReference type="Proteomes" id="UP000093514"/>
    </source>
</evidence>
<evidence type="ECO:0000256" key="4">
    <source>
        <dbReference type="ARBA" id="ARBA00022723"/>
    </source>
</evidence>
<protein>
    <submittedName>
        <fullName evidence="8">Thiamine biosynthesis protein ThiH</fullName>
    </submittedName>
</protein>
<comment type="caution">
    <text evidence="8">The sequence shown here is derived from an EMBL/GenBank/DDBJ whole genome shotgun (WGS) entry which is preliminary data.</text>
</comment>
<dbReference type="AlphaFoldDB" id="A0A1C0A5V6"/>
<name>A0A1C0A5V6_9FIRM</name>
<gene>
    <name evidence="8" type="ORF">U472_14420</name>
</gene>
<evidence type="ECO:0000256" key="3">
    <source>
        <dbReference type="ARBA" id="ARBA00022691"/>
    </source>
</evidence>
<dbReference type="InterPro" id="IPR010722">
    <property type="entry name" value="BATS_dom"/>
</dbReference>
<keyword evidence="4" id="KW-0479">Metal-binding</keyword>